<reference evidence="5" key="1">
    <citation type="submission" date="2013-08" db="EMBL/GenBank/DDBJ databases">
        <authorList>
            <person name="Durkin A.S."/>
            <person name="Haft D.R."/>
            <person name="McCorrison J."/>
            <person name="Torralba M."/>
            <person name="Gillis M."/>
            <person name="Haft D.H."/>
            <person name="Methe B."/>
            <person name="Sutton G."/>
            <person name="Nelson K.E."/>
        </authorList>
    </citation>
    <scope>NUCLEOTIDE SEQUENCE [LARGE SCALE GENOMIC DNA]</scope>
    <source>
        <strain evidence="5">F0233</strain>
    </source>
</reference>
<keyword evidence="6" id="KW-1185">Reference proteome</keyword>
<evidence type="ECO:0000256" key="3">
    <source>
        <dbReference type="RuleBase" id="RU361117"/>
    </source>
</evidence>
<evidence type="ECO:0000256" key="1">
    <source>
        <dbReference type="ARBA" id="ARBA00022801"/>
    </source>
</evidence>
<accession>U2SLS1</accession>
<comment type="function">
    <text evidence="2 3">Removes the phosphate from trehalose 6-phosphate to produce free trehalose.</text>
</comment>
<dbReference type="Gene3D" id="3.30.70.1020">
    <property type="entry name" value="Trehalose-6-phosphate phosphatase related protein, domain 2"/>
    <property type="match status" value="1"/>
</dbReference>
<evidence type="ECO:0000256" key="4">
    <source>
        <dbReference type="SAM" id="MobiDB-lite"/>
    </source>
</evidence>
<proteinExistence type="inferred from homology"/>
<dbReference type="PANTHER" id="PTHR43768">
    <property type="entry name" value="TREHALOSE 6-PHOSPHATE PHOSPHATASE"/>
    <property type="match status" value="1"/>
</dbReference>
<dbReference type="Proteomes" id="UP000017052">
    <property type="component" value="Unassembled WGS sequence"/>
</dbReference>
<dbReference type="EC" id="3.1.3.12" evidence="3"/>
<comment type="caution">
    <text evidence="5">The sequence shown here is derived from an EMBL/GenBank/DDBJ whole genome shotgun (WGS) entry which is preliminary data.</text>
</comment>
<comment type="catalytic activity">
    <reaction evidence="3">
        <text>alpha,alpha-trehalose 6-phosphate + H2O = alpha,alpha-trehalose + phosphate</text>
        <dbReference type="Rhea" id="RHEA:23420"/>
        <dbReference type="ChEBI" id="CHEBI:15377"/>
        <dbReference type="ChEBI" id="CHEBI:16551"/>
        <dbReference type="ChEBI" id="CHEBI:43474"/>
        <dbReference type="ChEBI" id="CHEBI:58429"/>
        <dbReference type="EC" id="3.1.3.12"/>
    </reaction>
</comment>
<organism evidence="5 6">
    <name type="scientific">Propionibacterium acidifaciens F0233</name>
    <dbReference type="NCBI Taxonomy" id="553198"/>
    <lineage>
        <taxon>Bacteria</taxon>
        <taxon>Bacillati</taxon>
        <taxon>Actinomycetota</taxon>
        <taxon>Actinomycetes</taxon>
        <taxon>Propionibacteriales</taxon>
        <taxon>Propionibacteriaceae</taxon>
        <taxon>Propionibacterium</taxon>
    </lineage>
</organism>
<dbReference type="AlphaFoldDB" id="U2SLS1"/>
<dbReference type="InterPro" id="IPR023214">
    <property type="entry name" value="HAD_sf"/>
</dbReference>
<dbReference type="GO" id="GO:0005992">
    <property type="term" value="P:trehalose biosynthetic process"/>
    <property type="evidence" value="ECO:0007669"/>
    <property type="project" value="UniProtKB-UniPathway"/>
</dbReference>
<dbReference type="PANTHER" id="PTHR43768:SF3">
    <property type="entry name" value="TREHALOSE 6-PHOSPHATE PHOSPHATASE"/>
    <property type="match status" value="1"/>
</dbReference>
<dbReference type="SUPFAM" id="SSF56784">
    <property type="entry name" value="HAD-like"/>
    <property type="match status" value="1"/>
</dbReference>
<comment type="similarity">
    <text evidence="3">Belongs to the trehalose phosphatase family.</text>
</comment>
<gene>
    <name evidence="5" type="primary">otsB</name>
    <name evidence="5" type="ORF">HMPREF0682_1101</name>
</gene>
<dbReference type="InterPro" id="IPR044651">
    <property type="entry name" value="OTSB-like"/>
</dbReference>
<name>U2SLS1_9ACTN</name>
<feature type="region of interest" description="Disordered" evidence="4">
    <location>
        <begin position="1"/>
        <end position="26"/>
    </location>
</feature>
<comment type="cofactor">
    <cofactor evidence="3">
        <name>Mg(2+)</name>
        <dbReference type="ChEBI" id="CHEBI:18420"/>
    </cofactor>
</comment>
<keyword evidence="1 3" id="KW-0378">Hydrolase</keyword>
<evidence type="ECO:0000313" key="6">
    <source>
        <dbReference type="Proteomes" id="UP000017052"/>
    </source>
</evidence>
<evidence type="ECO:0000256" key="2">
    <source>
        <dbReference type="ARBA" id="ARBA00024179"/>
    </source>
</evidence>
<dbReference type="GO" id="GO:0004805">
    <property type="term" value="F:trehalose-phosphatase activity"/>
    <property type="evidence" value="ECO:0007669"/>
    <property type="project" value="UniProtKB-EC"/>
</dbReference>
<keyword evidence="3" id="KW-0460">Magnesium</keyword>
<dbReference type="NCBIfam" id="TIGR00685">
    <property type="entry name" value="T6PP"/>
    <property type="match status" value="1"/>
</dbReference>
<dbReference type="Pfam" id="PF02358">
    <property type="entry name" value="Trehalose_PPase"/>
    <property type="match status" value="1"/>
</dbReference>
<dbReference type="InterPro" id="IPR003337">
    <property type="entry name" value="Trehalose_PPase"/>
</dbReference>
<dbReference type="UniPathway" id="UPA00299"/>
<dbReference type="Gene3D" id="3.40.50.1000">
    <property type="entry name" value="HAD superfamily/HAD-like"/>
    <property type="match status" value="1"/>
</dbReference>
<keyword evidence="3" id="KW-0479">Metal-binding</keyword>
<comment type="pathway">
    <text evidence="3">Glycan biosynthesis; trehalose biosynthesis.</text>
</comment>
<feature type="compositionally biased region" description="Basic and acidic residues" evidence="4">
    <location>
        <begin position="12"/>
        <end position="22"/>
    </location>
</feature>
<dbReference type="EMBL" id="ACVN02000009">
    <property type="protein sequence ID" value="ERK63542.1"/>
    <property type="molecule type" value="Genomic_DNA"/>
</dbReference>
<protein>
    <recommendedName>
        <fullName evidence="3">Trehalose 6-phosphate phosphatase</fullName>
        <ecNumber evidence="3">3.1.3.12</ecNumber>
    </recommendedName>
</protein>
<evidence type="ECO:0000313" key="5">
    <source>
        <dbReference type="EMBL" id="ERK63542.1"/>
    </source>
</evidence>
<dbReference type="InterPro" id="IPR036412">
    <property type="entry name" value="HAD-like_sf"/>
</dbReference>
<dbReference type="GO" id="GO:0046872">
    <property type="term" value="F:metal ion binding"/>
    <property type="evidence" value="ECO:0007669"/>
    <property type="project" value="UniProtKB-KW"/>
</dbReference>
<sequence>MGPGYKSLARSRSPEARTDRPAARRRPLWHSGAMSAQQFPNPLVQPRTDWARRTRAEILASPGRSVLCLDFDGTLAPIVEHPEDARPLPAALDAVDALAARLGCIAVVTGRPVRTVLELGGLDRLTNARGLRVYGQYGAERWDGASGRVVAPDRPASIGQAVERIGALVEGAAAAGEPVEGARLEDKGLAVGVHTRSCADPAAALGALEPGLRALADELGLVVEPGRNVVELRSSALTKGDAVRGLVGEFEPTALAFCGDDAGDIAGFDAVRAWRGEGRPGAVVVSGSVEVPVLAERADVLCAGPAGIAAWLGSLADRLAAGGPSSIG</sequence>